<accession>A0ABQ0SYF9</accession>
<evidence type="ECO:0000313" key="1">
    <source>
        <dbReference type="EMBL" id="GED27659.1"/>
    </source>
</evidence>
<name>A0ABQ0SYF9_9BACL</name>
<dbReference type="EMBL" id="BJOD01000046">
    <property type="protein sequence ID" value="GED27659.1"/>
    <property type="molecule type" value="Genomic_DNA"/>
</dbReference>
<keyword evidence="2" id="KW-1185">Reference proteome</keyword>
<sequence length="75" mass="8638">MRFTDSGTKVDDCKRCKNVKQIALHRAKGGLSVFYREEAASVGRAWQQDGKPHAFSPVFCVYFSIMELDDFFRDE</sequence>
<comment type="caution">
    <text evidence="1">The sequence shown here is derived from an EMBL/GenBank/DDBJ whole genome shotgun (WGS) entry which is preliminary data.</text>
</comment>
<organism evidence="1 2">
    <name type="scientific">Brevibacillus agri</name>
    <dbReference type="NCBI Taxonomy" id="51101"/>
    <lineage>
        <taxon>Bacteria</taxon>
        <taxon>Bacillati</taxon>
        <taxon>Bacillota</taxon>
        <taxon>Bacilli</taxon>
        <taxon>Bacillales</taxon>
        <taxon>Paenibacillaceae</taxon>
        <taxon>Brevibacillus</taxon>
    </lineage>
</organism>
<protein>
    <submittedName>
        <fullName evidence="1">Uncharacterized protein</fullName>
    </submittedName>
</protein>
<proteinExistence type="predicted"/>
<gene>
    <name evidence="1" type="ORF">BAG01nite_37610</name>
</gene>
<evidence type="ECO:0000313" key="2">
    <source>
        <dbReference type="Proteomes" id="UP000317180"/>
    </source>
</evidence>
<reference evidence="1 2" key="1">
    <citation type="submission" date="2019-06" db="EMBL/GenBank/DDBJ databases">
        <title>Whole genome shotgun sequence of Brevibacillus agri NBRC 15538.</title>
        <authorList>
            <person name="Hosoyama A."/>
            <person name="Uohara A."/>
            <person name="Ohji S."/>
            <person name="Ichikawa N."/>
        </authorList>
    </citation>
    <scope>NUCLEOTIDE SEQUENCE [LARGE SCALE GENOMIC DNA]</scope>
    <source>
        <strain evidence="1 2">NBRC 15538</strain>
    </source>
</reference>
<dbReference type="Proteomes" id="UP000317180">
    <property type="component" value="Unassembled WGS sequence"/>
</dbReference>